<feature type="transmembrane region" description="Helical" evidence="1">
    <location>
        <begin position="6"/>
        <end position="26"/>
    </location>
</feature>
<proteinExistence type="predicted"/>
<name>A0A839TQ20_9BACL</name>
<evidence type="ECO:0000256" key="1">
    <source>
        <dbReference type="SAM" id="Phobius"/>
    </source>
</evidence>
<keyword evidence="1" id="KW-0472">Membrane</keyword>
<keyword evidence="1" id="KW-0812">Transmembrane</keyword>
<evidence type="ECO:0000313" key="2">
    <source>
        <dbReference type="EMBL" id="MBB3128613.1"/>
    </source>
</evidence>
<dbReference type="Proteomes" id="UP000517523">
    <property type="component" value="Unassembled WGS sequence"/>
</dbReference>
<feature type="transmembrane region" description="Helical" evidence="1">
    <location>
        <begin position="106"/>
        <end position="124"/>
    </location>
</feature>
<dbReference type="RefSeq" id="WP_221223927.1">
    <property type="nucleotide sequence ID" value="NZ_JACHXJ010000002.1"/>
</dbReference>
<protein>
    <submittedName>
        <fullName evidence="2">Uncharacterized membrane protein YozB (DUF420 family)</fullName>
    </submittedName>
</protein>
<feature type="transmembrane region" description="Helical" evidence="1">
    <location>
        <begin position="46"/>
        <end position="66"/>
    </location>
</feature>
<reference evidence="2 3" key="1">
    <citation type="submission" date="2020-08" db="EMBL/GenBank/DDBJ databases">
        <title>Genomic Encyclopedia of Type Strains, Phase III (KMG-III): the genomes of soil and plant-associated and newly described type strains.</title>
        <authorList>
            <person name="Whitman W."/>
        </authorList>
    </citation>
    <scope>NUCLEOTIDE SEQUENCE [LARGE SCALE GENOMIC DNA]</scope>
    <source>
        <strain evidence="2 3">CECT 5831</strain>
    </source>
</reference>
<gene>
    <name evidence="2" type="ORF">FHS19_003267</name>
</gene>
<accession>A0A839TQ20</accession>
<sequence length="126" mass="13627">MIIAALIGSVIFLALAIGYILLAMGLPYGEFAMGGKYKVMPKQMRVACAISVFIQLVAIMFILQAGNVISIDALETSAKGVCYFFAFYLIVNTFINALSKSKKEKLVMTPLAFLTAICFLITAINA</sequence>
<evidence type="ECO:0000313" key="3">
    <source>
        <dbReference type="Proteomes" id="UP000517523"/>
    </source>
</evidence>
<organism evidence="2 3">
    <name type="scientific">Paenibacillus rhizosphaerae</name>
    <dbReference type="NCBI Taxonomy" id="297318"/>
    <lineage>
        <taxon>Bacteria</taxon>
        <taxon>Bacillati</taxon>
        <taxon>Bacillota</taxon>
        <taxon>Bacilli</taxon>
        <taxon>Bacillales</taxon>
        <taxon>Paenibacillaceae</taxon>
        <taxon>Paenibacillus</taxon>
    </lineage>
</organism>
<feature type="transmembrane region" description="Helical" evidence="1">
    <location>
        <begin position="78"/>
        <end position="99"/>
    </location>
</feature>
<keyword evidence="1" id="KW-1133">Transmembrane helix</keyword>
<comment type="caution">
    <text evidence="2">The sequence shown here is derived from an EMBL/GenBank/DDBJ whole genome shotgun (WGS) entry which is preliminary data.</text>
</comment>
<dbReference type="EMBL" id="JACHXJ010000002">
    <property type="protein sequence ID" value="MBB3128613.1"/>
    <property type="molecule type" value="Genomic_DNA"/>
</dbReference>
<dbReference type="AlphaFoldDB" id="A0A839TQ20"/>